<evidence type="ECO:0000259" key="8">
    <source>
        <dbReference type="PROSITE" id="PS50928"/>
    </source>
</evidence>
<accession>A0ABV5D854</accession>
<dbReference type="EMBL" id="JAYMRR010000004">
    <property type="protein sequence ID" value="MFB8748895.1"/>
    <property type="molecule type" value="Genomic_DNA"/>
</dbReference>
<feature type="transmembrane region" description="Helical" evidence="7">
    <location>
        <begin position="197"/>
        <end position="220"/>
    </location>
</feature>
<keyword evidence="10" id="KW-1185">Reference proteome</keyword>
<evidence type="ECO:0000313" key="9">
    <source>
        <dbReference type="EMBL" id="MFB8748895.1"/>
    </source>
</evidence>
<dbReference type="PANTHER" id="PTHR43744:SF12">
    <property type="entry name" value="ABC TRANSPORTER PERMEASE PROTEIN MG189-RELATED"/>
    <property type="match status" value="1"/>
</dbReference>
<sequence>MSTISTPHPGPDARPITRQRRAKRLKYLRVAAAALAGLAMALPLYWMLLTAFSPLSDLHTTSLHWWPSDFTLENFRTVFAFPVWTWAMNSTVITCCVVAVTVTVNLLAGYVFAKMRFRGRNLVFLVLLSTMTVPVQVLMVPQFKLVSGMGLFGSFWAVILPASSTAFGIFLARQFMLGIPDEILEAARMDGAGQIRTFVTVVLPLCKPLVAVLSLLTFLYQWNDFAWPLTVLKDSRLYTLSVGMQFVNGEYTANYGAIMALALLSVLPMVVIFLCFQKYFVQGFARSGIK</sequence>
<dbReference type="Gene3D" id="1.10.3720.10">
    <property type="entry name" value="MetI-like"/>
    <property type="match status" value="1"/>
</dbReference>
<keyword evidence="6 7" id="KW-0472">Membrane</keyword>
<comment type="similarity">
    <text evidence="7">Belongs to the binding-protein-dependent transport system permease family.</text>
</comment>
<evidence type="ECO:0000256" key="4">
    <source>
        <dbReference type="ARBA" id="ARBA00022692"/>
    </source>
</evidence>
<dbReference type="InterPro" id="IPR000515">
    <property type="entry name" value="MetI-like"/>
</dbReference>
<organism evidence="9 10">
    <name type="scientific">Streptomyces parvulus</name>
    <dbReference type="NCBI Taxonomy" id="146923"/>
    <lineage>
        <taxon>Bacteria</taxon>
        <taxon>Bacillati</taxon>
        <taxon>Actinomycetota</taxon>
        <taxon>Actinomycetes</taxon>
        <taxon>Kitasatosporales</taxon>
        <taxon>Streptomycetaceae</taxon>
        <taxon>Streptomyces</taxon>
    </lineage>
</organism>
<evidence type="ECO:0000256" key="7">
    <source>
        <dbReference type="RuleBase" id="RU363032"/>
    </source>
</evidence>
<evidence type="ECO:0000256" key="5">
    <source>
        <dbReference type="ARBA" id="ARBA00022989"/>
    </source>
</evidence>
<dbReference type="PROSITE" id="PS50928">
    <property type="entry name" value="ABC_TM1"/>
    <property type="match status" value="1"/>
</dbReference>
<comment type="caution">
    <text evidence="9">The sequence shown here is derived from an EMBL/GenBank/DDBJ whole genome shotgun (WGS) entry which is preliminary data.</text>
</comment>
<feature type="transmembrane region" description="Helical" evidence="7">
    <location>
        <begin position="122"/>
        <end position="143"/>
    </location>
</feature>
<feature type="transmembrane region" description="Helical" evidence="7">
    <location>
        <begin position="91"/>
        <end position="113"/>
    </location>
</feature>
<comment type="subcellular location">
    <subcellularLocation>
        <location evidence="1 7">Cell membrane</location>
        <topology evidence="1 7">Multi-pass membrane protein</topology>
    </subcellularLocation>
</comment>
<proteinExistence type="inferred from homology"/>
<dbReference type="CDD" id="cd06261">
    <property type="entry name" value="TM_PBP2"/>
    <property type="match status" value="1"/>
</dbReference>
<dbReference type="PANTHER" id="PTHR43744">
    <property type="entry name" value="ABC TRANSPORTER PERMEASE PROTEIN MG189-RELATED-RELATED"/>
    <property type="match status" value="1"/>
</dbReference>
<protein>
    <submittedName>
        <fullName evidence="9">Carbohydrate ABC transporter permease</fullName>
    </submittedName>
</protein>
<dbReference type="Pfam" id="PF00528">
    <property type="entry name" value="BPD_transp_1"/>
    <property type="match status" value="1"/>
</dbReference>
<reference evidence="9 10" key="1">
    <citation type="submission" date="2024-01" db="EMBL/GenBank/DDBJ databases">
        <title>Genome mining of biosynthetic gene clusters to explore secondary metabolites of Streptomyces sp.</title>
        <authorList>
            <person name="Baig A."/>
            <person name="Ajitkumar Shintre N."/>
            <person name="Kumar H."/>
            <person name="Anbarasu A."/>
            <person name="Ramaiah S."/>
        </authorList>
    </citation>
    <scope>NUCLEOTIDE SEQUENCE [LARGE SCALE GENOMIC DNA]</scope>
    <source>
        <strain evidence="9 10">A03</strain>
    </source>
</reference>
<feature type="transmembrane region" description="Helical" evidence="7">
    <location>
        <begin position="255"/>
        <end position="276"/>
    </location>
</feature>
<dbReference type="Proteomes" id="UP001585018">
    <property type="component" value="Unassembled WGS sequence"/>
</dbReference>
<keyword evidence="5 7" id="KW-1133">Transmembrane helix</keyword>
<dbReference type="RefSeq" id="WP_230070211.1">
    <property type="nucleotide sequence ID" value="NZ_CBDRAY010000003.1"/>
</dbReference>
<evidence type="ECO:0000256" key="1">
    <source>
        <dbReference type="ARBA" id="ARBA00004651"/>
    </source>
</evidence>
<gene>
    <name evidence="9" type="ORF">VSS30_08755</name>
</gene>
<evidence type="ECO:0000256" key="3">
    <source>
        <dbReference type="ARBA" id="ARBA00022475"/>
    </source>
</evidence>
<feature type="transmembrane region" description="Helical" evidence="7">
    <location>
        <begin position="27"/>
        <end position="48"/>
    </location>
</feature>
<feature type="domain" description="ABC transmembrane type-1" evidence="8">
    <location>
        <begin position="87"/>
        <end position="276"/>
    </location>
</feature>
<keyword evidence="4 7" id="KW-0812">Transmembrane</keyword>
<feature type="transmembrane region" description="Helical" evidence="7">
    <location>
        <begin position="155"/>
        <end position="176"/>
    </location>
</feature>
<keyword evidence="2 7" id="KW-0813">Transport</keyword>
<dbReference type="SUPFAM" id="SSF161098">
    <property type="entry name" value="MetI-like"/>
    <property type="match status" value="1"/>
</dbReference>
<evidence type="ECO:0000256" key="6">
    <source>
        <dbReference type="ARBA" id="ARBA00023136"/>
    </source>
</evidence>
<name>A0ABV5D854_9ACTN</name>
<evidence type="ECO:0000256" key="2">
    <source>
        <dbReference type="ARBA" id="ARBA00022448"/>
    </source>
</evidence>
<dbReference type="InterPro" id="IPR035906">
    <property type="entry name" value="MetI-like_sf"/>
</dbReference>
<keyword evidence="3" id="KW-1003">Cell membrane</keyword>
<evidence type="ECO:0000313" key="10">
    <source>
        <dbReference type="Proteomes" id="UP001585018"/>
    </source>
</evidence>